<dbReference type="InterPro" id="IPR036343">
    <property type="entry name" value="GluRdtase_N_sf"/>
</dbReference>
<evidence type="ECO:0000313" key="3">
    <source>
        <dbReference type="EMBL" id="EQD39355.1"/>
    </source>
</evidence>
<dbReference type="PANTHER" id="PTHR43013">
    <property type="entry name" value="GLUTAMYL-TRNA REDUCTASE"/>
    <property type="match status" value="1"/>
</dbReference>
<feature type="region of interest" description="Disordered" evidence="1">
    <location>
        <begin position="1"/>
        <end position="31"/>
    </location>
</feature>
<feature type="non-terminal residue" evidence="3">
    <location>
        <position position="1"/>
    </location>
</feature>
<feature type="domain" description="Glutamyl-tRNA reductase N-terminal" evidence="2">
    <location>
        <begin position="43"/>
        <end position="174"/>
    </location>
</feature>
<reference evidence="3" key="1">
    <citation type="submission" date="2013-08" db="EMBL/GenBank/DDBJ databases">
        <authorList>
            <person name="Mendez C."/>
            <person name="Richter M."/>
            <person name="Ferrer M."/>
            <person name="Sanchez J."/>
        </authorList>
    </citation>
    <scope>NUCLEOTIDE SEQUENCE</scope>
</reference>
<dbReference type="PANTHER" id="PTHR43013:SF1">
    <property type="entry name" value="GLUTAMYL-TRNA REDUCTASE"/>
    <property type="match status" value="1"/>
</dbReference>
<feature type="non-terminal residue" evidence="3">
    <location>
        <position position="175"/>
    </location>
</feature>
<dbReference type="GO" id="GO:0050661">
    <property type="term" value="F:NADP binding"/>
    <property type="evidence" value="ECO:0007669"/>
    <property type="project" value="InterPro"/>
</dbReference>
<dbReference type="AlphaFoldDB" id="T1ABW0"/>
<feature type="compositionally biased region" description="Low complexity" evidence="1">
    <location>
        <begin position="16"/>
        <end position="31"/>
    </location>
</feature>
<dbReference type="EMBL" id="AUZX01012419">
    <property type="protein sequence ID" value="EQD39355.1"/>
    <property type="molecule type" value="Genomic_DNA"/>
</dbReference>
<accession>T1ABW0</accession>
<keyword evidence="3" id="KW-0560">Oxidoreductase</keyword>
<protein>
    <submittedName>
        <fullName evidence="3">Glutamyl-tRNA reductase</fullName>
        <ecNumber evidence="3">1.2.1.70</ecNumber>
    </submittedName>
</protein>
<dbReference type="Pfam" id="PF05201">
    <property type="entry name" value="GlutR_N"/>
    <property type="match status" value="1"/>
</dbReference>
<sequence length="175" mass="19216">GRTVATTEPTGVVVASPTSTPDSPSPGGSYPSLEPLRLVGFELSLRTARIEILEGAAQGLDRAWLEREFRDRSDLQEIALIKTCHRVELLLLLTSASRLPAWRNDLERRGRGWTERSGLEAVRHLFHVASGLESLAVGEREVRQQIRSAIGTVQSRHPRPVLRELLGAAVAAADR</sequence>
<organism evidence="3">
    <name type="scientific">mine drainage metagenome</name>
    <dbReference type="NCBI Taxonomy" id="410659"/>
    <lineage>
        <taxon>unclassified sequences</taxon>
        <taxon>metagenomes</taxon>
        <taxon>ecological metagenomes</taxon>
    </lineage>
</organism>
<evidence type="ECO:0000256" key="1">
    <source>
        <dbReference type="SAM" id="MobiDB-lite"/>
    </source>
</evidence>
<dbReference type="InterPro" id="IPR015895">
    <property type="entry name" value="4pyrrol_synth_GluRdtase_N"/>
</dbReference>
<name>T1ABW0_9ZZZZ</name>
<dbReference type="SUPFAM" id="SSF69742">
    <property type="entry name" value="Glutamyl tRNA-reductase catalytic, N-terminal domain"/>
    <property type="match status" value="1"/>
</dbReference>
<dbReference type="GO" id="GO:0019353">
    <property type="term" value="P:protoporphyrinogen IX biosynthetic process from glutamate"/>
    <property type="evidence" value="ECO:0007669"/>
    <property type="project" value="TreeGrafter"/>
</dbReference>
<proteinExistence type="predicted"/>
<evidence type="ECO:0000259" key="2">
    <source>
        <dbReference type="Pfam" id="PF05201"/>
    </source>
</evidence>
<reference evidence="3" key="2">
    <citation type="journal article" date="2014" name="ISME J.">
        <title>Microbial stratification in low pH oxic and suboxic macroscopic growths along an acid mine drainage.</title>
        <authorList>
            <person name="Mendez-Garcia C."/>
            <person name="Mesa V."/>
            <person name="Sprenger R.R."/>
            <person name="Richter M."/>
            <person name="Diez M.S."/>
            <person name="Solano J."/>
            <person name="Bargiela R."/>
            <person name="Golyshina O.V."/>
            <person name="Manteca A."/>
            <person name="Ramos J.L."/>
            <person name="Gallego J.R."/>
            <person name="Llorente I."/>
            <person name="Martins Dos Santos V.A."/>
            <person name="Jensen O.N."/>
            <person name="Pelaez A.I."/>
            <person name="Sanchez J."/>
            <person name="Ferrer M."/>
        </authorList>
    </citation>
    <scope>NUCLEOTIDE SEQUENCE</scope>
</reference>
<gene>
    <name evidence="3" type="ORF">B1A_16890</name>
</gene>
<comment type="caution">
    <text evidence="3">The sequence shown here is derived from an EMBL/GenBank/DDBJ whole genome shotgun (WGS) entry which is preliminary data.</text>
</comment>
<dbReference type="GO" id="GO:0008883">
    <property type="term" value="F:glutamyl-tRNA reductase activity"/>
    <property type="evidence" value="ECO:0007669"/>
    <property type="project" value="UniProtKB-EC"/>
</dbReference>
<dbReference type="EC" id="1.2.1.70" evidence="3"/>
<dbReference type="Gene3D" id="3.30.460.30">
    <property type="entry name" value="Glutamyl-tRNA reductase, N-terminal domain"/>
    <property type="match status" value="1"/>
</dbReference>